<evidence type="ECO:0000256" key="1">
    <source>
        <dbReference type="ARBA" id="ARBA00004141"/>
    </source>
</evidence>
<evidence type="ECO:0000256" key="5">
    <source>
        <dbReference type="PROSITE-ProRule" id="PRU00339"/>
    </source>
</evidence>
<feature type="domain" description="O-antigen ligase-related" evidence="7">
    <location>
        <begin position="239"/>
        <end position="383"/>
    </location>
</feature>
<evidence type="ECO:0000256" key="2">
    <source>
        <dbReference type="ARBA" id="ARBA00022692"/>
    </source>
</evidence>
<evidence type="ECO:0000256" key="6">
    <source>
        <dbReference type="SAM" id="Phobius"/>
    </source>
</evidence>
<feature type="transmembrane region" description="Helical" evidence="6">
    <location>
        <begin position="57"/>
        <end position="77"/>
    </location>
</feature>
<evidence type="ECO:0000256" key="4">
    <source>
        <dbReference type="ARBA" id="ARBA00023136"/>
    </source>
</evidence>
<dbReference type="PROSITE" id="PS50005">
    <property type="entry name" value="TPR"/>
    <property type="match status" value="1"/>
</dbReference>
<dbReference type="OrthoDB" id="5469233at2"/>
<dbReference type="InterPro" id="IPR051533">
    <property type="entry name" value="WaaL-like"/>
</dbReference>
<protein>
    <recommendedName>
        <fullName evidence="7">O-antigen ligase-related domain-containing protein</fullName>
    </recommendedName>
</protein>
<feature type="transmembrane region" description="Helical" evidence="6">
    <location>
        <begin position="407"/>
        <end position="426"/>
    </location>
</feature>
<feature type="transmembrane region" description="Helical" evidence="6">
    <location>
        <begin position="473"/>
        <end position="500"/>
    </location>
</feature>
<reference evidence="8 9" key="1">
    <citation type="journal article" date="2018" name="Genome Announc.">
        <title>Genome Sequence of Geothermobacter sp. HR-1 Iron Reducer from the Loihi Seamount.</title>
        <authorList>
            <person name="Smith H."/>
            <person name="Abuyen K."/>
            <person name="Tremblay J."/>
            <person name="Savalia P."/>
            <person name="Perez-Rodriguez I."/>
            <person name="Emerson D."/>
            <person name="Tully B."/>
            <person name="Amend J."/>
        </authorList>
    </citation>
    <scope>NUCLEOTIDE SEQUENCE [LARGE SCALE GENOMIC DNA]</scope>
    <source>
        <strain evidence="8 9">HR-1</strain>
    </source>
</reference>
<evidence type="ECO:0000259" key="7">
    <source>
        <dbReference type="Pfam" id="PF04932"/>
    </source>
</evidence>
<comment type="caution">
    <text evidence="8">The sequence shown here is derived from an EMBL/GenBank/DDBJ whole genome shotgun (WGS) entry which is preliminary data.</text>
</comment>
<evidence type="ECO:0000313" key="8">
    <source>
        <dbReference type="EMBL" id="PNU21222.1"/>
    </source>
</evidence>
<accession>A0A2K2HD49</accession>
<dbReference type="SMART" id="SM00028">
    <property type="entry name" value="TPR"/>
    <property type="match status" value="6"/>
</dbReference>
<feature type="transmembrane region" description="Helical" evidence="6">
    <location>
        <begin position="190"/>
        <end position="209"/>
    </location>
</feature>
<feature type="transmembrane region" description="Helical" evidence="6">
    <location>
        <begin position="140"/>
        <end position="161"/>
    </location>
</feature>
<dbReference type="InterPro" id="IPR019734">
    <property type="entry name" value="TPR_rpt"/>
</dbReference>
<dbReference type="PANTHER" id="PTHR37422:SF23">
    <property type="entry name" value="TEICHURONIC ACID BIOSYNTHESIS PROTEIN TUAE"/>
    <property type="match status" value="1"/>
</dbReference>
<comment type="subcellular location">
    <subcellularLocation>
        <location evidence="1">Membrane</location>
        <topology evidence="1">Multi-pass membrane protein</topology>
    </subcellularLocation>
</comment>
<dbReference type="Gene3D" id="1.25.40.10">
    <property type="entry name" value="Tetratricopeptide repeat domain"/>
    <property type="match status" value="1"/>
</dbReference>
<organism evidence="8 9">
    <name type="scientific">Geothermobacter hydrogeniphilus</name>
    <dbReference type="NCBI Taxonomy" id="1969733"/>
    <lineage>
        <taxon>Bacteria</taxon>
        <taxon>Pseudomonadati</taxon>
        <taxon>Thermodesulfobacteriota</taxon>
        <taxon>Desulfuromonadia</taxon>
        <taxon>Desulfuromonadales</taxon>
        <taxon>Geothermobacteraceae</taxon>
        <taxon>Geothermobacter</taxon>
    </lineage>
</organism>
<feature type="repeat" description="TPR" evidence="5">
    <location>
        <begin position="731"/>
        <end position="764"/>
    </location>
</feature>
<dbReference type="RefSeq" id="WP_103114255.1">
    <property type="nucleotide sequence ID" value="NZ_PPFX01000004.1"/>
</dbReference>
<dbReference type="GO" id="GO:0016020">
    <property type="term" value="C:membrane"/>
    <property type="evidence" value="ECO:0007669"/>
    <property type="project" value="UniProtKB-SubCell"/>
</dbReference>
<keyword evidence="5" id="KW-0802">TPR repeat</keyword>
<dbReference type="PANTHER" id="PTHR37422">
    <property type="entry name" value="TEICHURONIC ACID BIOSYNTHESIS PROTEIN TUAE"/>
    <property type="match status" value="1"/>
</dbReference>
<gene>
    <name evidence="8" type="ORF">C2E25_02675</name>
</gene>
<dbReference type="Proteomes" id="UP000236340">
    <property type="component" value="Unassembled WGS sequence"/>
</dbReference>
<proteinExistence type="predicted"/>
<feature type="transmembrane region" description="Helical" evidence="6">
    <location>
        <begin position="255"/>
        <end position="272"/>
    </location>
</feature>
<feature type="transmembrane region" description="Helical" evidence="6">
    <location>
        <begin position="230"/>
        <end position="249"/>
    </location>
</feature>
<feature type="transmembrane region" description="Helical" evidence="6">
    <location>
        <begin position="27"/>
        <end position="45"/>
    </location>
</feature>
<keyword evidence="2 6" id="KW-0812">Transmembrane</keyword>
<evidence type="ECO:0000313" key="9">
    <source>
        <dbReference type="Proteomes" id="UP000236340"/>
    </source>
</evidence>
<feature type="transmembrane region" description="Helical" evidence="6">
    <location>
        <begin position="109"/>
        <end position="128"/>
    </location>
</feature>
<keyword evidence="4 6" id="KW-0472">Membrane</keyword>
<dbReference type="EMBL" id="PPFX01000004">
    <property type="protein sequence ID" value="PNU21222.1"/>
    <property type="molecule type" value="Genomic_DNA"/>
</dbReference>
<dbReference type="InterPro" id="IPR011990">
    <property type="entry name" value="TPR-like_helical_dom_sf"/>
</dbReference>
<feature type="transmembrane region" description="Helical" evidence="6">
    <location>
        <begin position="281"/>
        <end position="299"/>
    </location>
</feature>
<feature type="transmembrane region" description="Helical" evidence="6">
    <location>
        <begin position="432"/>
        <end position="452"/>
    </location>
</feature>
<name>A0A2K2HD49_9BACT</name>
<dbReference type="AlphaFoldDB" id="A0A2K2HD49"/>
<evidence type="ECO:0000256" key="3">
    <source>
        <dbReference type="ARBA" id="ARBA00022989"/>
    </source>
</evidence>
<dbReference type="SUPFAM" id="SSF48452">
    <property type="entry name" value="TPR-like"/>
    <property type="match status" value="2"/>
</dbReference>
<sequence length="778" mass="85355">MLNTLLTILIIAPLAYGTTGSWAQLWVQGAVFGLLLVWALAVARGRRRAYRVPGTRLLLALGIFLLLQCLPLSPGMLKILSPVTWWHYSEGVWLSAPGSWLPLSINPRASLLEIFQLFSGMAVYFLAVQLIDSRAALRRTLTVVVCFAGLYALLAIFYSLFPNGRILWVLHLWPPGAAQQFGTYVNGNHYAGLMGMLLPLCVAWFLVHKPHTSYSNWRAQLVDFFSDPQASPHLLFGMGALLVAVSIFISGSRGGILSCCGALLLFGLLLALRGFDRRRGVLLAVFFALLLGGVGIFGWEPIFADFARLRAADGSLQEQRPDYWRDSGQMLTDYPLAGTGIGTFVDAYRGYQTVPTAGRVVDHAHNDYVEWATDTGLVGSLLLTAALLTILLTAWRQLARRRTLMSNDLGIGCLAGLGSIALHSLTDFNLRIGANLLWFALLWGLLIAAAATRSRAGRVTSDLPPAGGAAGRVAVPSAVLLLLGFLLLQGGVCGGLLAFAPVEGVSLRTVGERQLPVLLAASRLAASRDPLQADYHFAVGNLLRVEDDRPGALAAYTAALRCRPLDGELLQQTGLLLAELGRDTEAERLLLQSVDLDRRAAERWRVLGNWQLRQQQREQGVVSLRRALVLEPRRTRQYLTMLILAGLSDRDLRDVLPALSGPWIDYGDYLVERGMTAAAEQAYRHALALAGSEKSGAVAYHRVARYYARRKEWALALQVITEGLEKRDGDASLYRAAGIYDLRSGLDFQAREAFQQALRLNPRDSWVRKQLQVLNSGR</sequence>
<keyword evidence="3 6" id="KW-1133">Transmembrane helix</keyword>
<dbReference type="Pfam" id="PF04932">
    <property type="entry name" value="Wzy_C"/>
    <property type="match status" value="1"/>
</dbReference>
<dbReference type="InterPro" id="IPR007016">
    <property type="entry name" value="O-antigen_ligase-rel_domated"/>
</dbReference>
<feature type="transmembrane region" description="Helical" evidence="6">
    <location>
        <begin position="376"/>
        <end position="395"/>
    </location>
</feature>